<keyword evidence="3" id="KW-1185">Reference proteome</keyword>
<feature type="transmembrane region" description="Helical" evidence="1">
    <location>
        <begin position="124"/>
        <end position="148"/>
    </location>
</feature>
<keyword evidence="1" id="KW-0812">Transmembrane</keyword>
<gene>
    <name evidence="2" type="ORF">Enr8_34120</name>
</gene>
<accession>A0A5C5UZ37</accession>
<dbReference type="OrthoDB" id="290501at2"/>
<keyword evidence="1" id="KW-0472">Membrane</keyword>
<evidence type="ECO:0000256" key="1">
    <source>
        <dbReference type="SAM" id="Phobius"/>
    </source>
</evidence>
<evidence type="ECO:0000313" key="3">
    <source>
        <dbReference type="Proteomes" id="UP000318878"/>
    </source>
</evidence>
<sequence length="174" mass="19142">MTDDNPYQSPQEPNVTAPWRQWYVWWIVSAVMFVVVAPMFYREPWSGGLLFFGSLGVSLRSLLELHRKFLAGCSIGPLQQLNSLGKALSVAIGAAVAGAIAFLITCTGMAIVTNAPFFRPPAGGSVLMTFVFGISYGAMVVTFFWVIWRLGPPSLEVLRRQSAARTKSEADRHE</sequence>
<dbReference type="AlphaFoldDB" id="A0A5C5UZ37"/>
<proteinExistence type="predicted"/>
<organism evidence="2 3">
    <name type="scientific">Blastopirellula retiformator</name>
    <dbReference type="NCBI Taxonomy" id="2527970"/>
    <lineage>
        <taxon>Bacteria</taxon>
        <taxon>Pseudomonadati</taxon>
        <taxon>Planctomycetota</taxon>
        <taxon>Planctomycetia</taxon>
        <taxon>Pirellulales</taxon>
        <taxon>Pirellulaceae</taxon>
        <taxon>Blastopirellula</taxon>
    </lineage>
</organism>
<evidence type="ECO:0000313" key="2">
    <source>
        <dbReference type="EMBL" id="TWT31491.1"/>
    </source>
</evidence>
<keyword evidence="1" id="KW-1133">Transmembrane helix</keyword>
<reference evidence="2 3" key="1">
    <citation type="submission" date="2019-02" db="EMBL/GenBank/DDBJ databases">
        <title>Deep-cultivation of Planctomycetes and their phenomic and genomic characterization uncovers novel biology.</title>
        <authorList>
            <person name="Wiegand S."/>
            <person name="Jogler M."/>
            <person name="Boedeker C."/>
            <person name="Pinto D."/>
            <person name="Vollmers J."/>
            <person name="Rivas-Marin E."/>
            <person name="Kohn T."/>
            <person name="Peeters S.H."/>
            <person name="Heuer A."/>
            <person name="Rast P."/>
            <person name="Oberbeckmann S."/>
            <person name="Bunk B."/>
            <person name="Jeske O."/>
            <person name="Meyerdierks A."/>
            <person name="Storesund J.E."/>
            <person name="Kallscheuer N."/>
            <person name="Luecker S."/>
            <person name="Lage O.M."/>
            <person name="Pohl T."/>
            <person name="Merkel B.J."/>
            <person name="Hornburger P."/>
            <person name="Mueller R.-W."/>
            <person name="Bruemmer F."/>
            <person name="Labrenz M."/>
            <person name="Spormann A.M."/>
            <person name="Op Den Camp H."/>
            <person name="Overmann J."/>
            <person name="Amann R."/>
            <person name="Jetten M.S.M."/>
            <person name="Mascher T."/>
            <person name="Medema M.H."/>
            <person name="Devos D.P."/>
            <person name="Kaster A.-K."/>
            <person name="Ovreas L."/>
            <person name="Rohde M."/>
            <person name="Galperin M.Y."/>
            <person name="Jogler C."/>
        </authorList>
    </citation>
    <scope>NUCLEOTIDE SEQUENCE [LARGE SCALE GENOMIC DNA]</scope>
    <source>
        <strain evidence="2 3">Enr8</strain>
    </source>
</reference>
<dbReference type="EMBL" id="SJPF01000004">
    <property type="protein sequence ID" value="TWT31491.1"/>
    <property type="molecule type" value="Genomic_DNA"/>
</dbReference>
<protein>
    <submittedName>
        <fullName evidence="2">Uncharacterized protein</fullName>
    </submittedName>
</protein>
<dbReference type="RefSeq" id="WP_146433651.1">
    <property type="nucleotide sequence ID" value="NZ_SJPF01000004.1"/>
</dbReference>
<feature type="transmembrane region" description="Helical" evidence="1">
    <location>
        <begin position="22"/>
        <end position="41"/>
    </location>
</feature>
<dbReference type="Proteomes" id="UP000318878">
    <property type="component" value="Unassembled WGS sequence"/>
</dbReference>
<feature type="transmembrane region" description="Helical" evidence="1">
    <location>
        <begin position="87"/>
        <end position="112"/>
    </location>
</feature>
<name>A0A5C5UZ37_9BACT</name>
<comment type="caution">
    <text evidence="2">The sequence shown here is derived from an EMBL/GenBank/DDBJ whole genome shotgun (WGS) entry which is preliminary data.</text>
</comment>